<accession>A0A1C3RLH2</accession>
<dbReference type="STRING" id="1867952.MTBPR1_80179"/>
<sequence length="113" mass="13002">MSQSYKYTGHSEAKFNFEGRLVSINEKEGKTYISIGTTKHYQDANEEWQERDMIHFTQTYSPVIIDKVKKWNPGDIIKLKGDVESWQSGEGDTFECGSNHIVKTAKRIAIKQV</sequence>
<dbReference type="Proteomes" id="UP000231658">
    <property type="component" value="Unassembled WGS sequence"/>
</dbReference>
<proteinExistence type="predicted"/>
<name>A0A1C3RLH2_9PROT</name>
<keyword evidence="2" id="KW-1185">Reference proteome</keyword>
<evidence type="ECO:0000313" key="2">
    <source>
        <dbReference type="Proteomes" id="UP000231658"/>
    </source>
</evidence>
<dbReference type="AlphaFoldDB" id="A0A1C3RLH2"/>
<protein>
    <recommendedName>
        <fullName evidence="3">Single-stranded DNA-binding protein</fullName>
    </recommendedName>
</protein>
<dbReference type="RefSeq" id="WP_069190116.1">
    <property type="nucleotide sequence ID" value="NZ_FLYE01000047.1"/>
</dbReference>
<evidence type="ECO:0000313" key="1">
    <source>
        <dbReference type="EMBL" id="SCA58125.1"/>
    </source>
</evidence>
<dbReference type="EMBL" id="FLYE01000047">
    <property type="protein sequence ID" value="SCA58125.1"/>
    <property type="molecule type" value="Genomic_DNA"/>
</dbReference>
<evidence type="ECO:0008006" key="3">
    <source>
        <dbReference type="Google" id="ProtNLM"/>
    </source>
</evidence>
<dbReference type="OrthoDB" id="7581348at2"/>
<organism evidence="1 2">
    <name type="scientific">Candidatus Terasakiella magnetica</name>
    <dbReference type="NCBI Taxonomy" id="1867952"/>
    <lineage>
        <taxon>Bacteria</taxon>
        <taxon>Pseudomonadati</taxon>
        <taxon>Pseudomonadota</taxon>
        <taxon>Alphaproteobacteria</taxon>
        <taxon>Rhodospirillales</taxon>
        <taxon>Terasakiellaceae</taxon>
        <taxon>Terasakiella</taxon>
    </lineage>
</organism>
<gene>
    <name evidence="1" type="ORF">MTBPR1_80179</name>
</gene>
<reference evidence="1 2" key="1">
    <citation type="submission" date="2016-07" db="EMBL/GenBank/DDBJ databases">
        <authorList>
            <person name="Lefevre C.T."/>
        </authorList>
    </citation>
    <scope>NUCLEOTIDE SEQUENCE [LARGE SCALE GENOMIC DNA]</scope>
    <source>
        <strain evidence="1">PR1</strain>
    </source>
</reference>